<sequence length="73" mass="8636">MSNSVRARKAIRKIFDGKYIDAPITKEEVDLQWDFLTVMKVQEHRLIEIINNEQVDKKLLQKIYDALNIYDVA</sequence>
<evidence type="ECO:0000313" key="1">
    <source>
        <dbReference type="EMBL" id="QCU74495.1"/>
    </source>
</evidence>
<dbReference type="KEGG" id="pdv:FFU37_08455"/>
<accession>A0A4V1HDE5</accession>
<dbReference type="AlphaFoldDB" id="A0A4V1HDE5"/>
<dbReference type="Proteomes" id="UP000310065">
    <property type="component" value="Chromosome L1"/>
</dbReference>
<dbReference type="GeneID" id="88775675"/>
<evidence type="ECO:0000313" key="2">
    <source>
        <dbReference type="Proteomes" id="UP000310065"/>
    </source>
</evidence>
<protein>
    <submittedName>
        <fullName evidence="1">Uncharacterized protein</fullName>
    </submittedName>
</protein>
<organism evidence="1 2">
    <name type="scientific">Pseudoalteromonas distincta</name>
    <dbReference type="NCBI Taxonomy" id="77608"/>
    <lineage>
        <taxon>Bacteria</taxon>
        <taxon>Pseudomonadati</taxon>
        <taxon>Pseudomonadota</taxon>
        <taxon>Gammaproteobacteria</taxon>
        <taxon>Alteromonadales</taxon>
        <taxon>Pseudoalteromonadaceae</taxon>
        <taxon>Pseudoalteromonas</taxon>
    </lineage>
</organism>
<proteinExistence type="predicted"/>
<dbReference type="RefSeq" id="WP_138489260.1">
    <property type="nucleotide sequence ID" value="NZ_CP040558.1"/>
</dbReference>
<reference evidence="1 2" key="1">
    <citation type="submission" date="2019-05" db="EMBL/GenBank/DDBJ databases">
        <title>Complete genome sequence of Pseudoalteromonas sp. 16-SW-7(T) isolated from the Okhotsk Sea, Russia.</title>
        <authorList>
            <person name="Nguyen T.H."/>
            <person name="Nedashkovskaya O.I."/>
            <person name="Kim S.-G."/>
        </authorList>
    </citation>
    <scope>NUCLEOTIDE SEQUENCE [LARGE SCALE GENOMIC DNA]</scope>
    <source>
        <strain evidence="1 2">16-SW-7</strain>
    </source>
</reference>
<gene>
    <name evidence="1" type="ORF">FFU37_08455</name>
</gene>
<name>A0A4V1HDE5_9GAMM</name>
<dbReference type="EMBL" id="CP040558">
    <property type="protein sequence ID" value="QCU74495.1"/>
    <property type="molecule type" value="Genomic_DNA"/>
</dbReference>